<dbReference type="InterPro" id="IPR011333">
    <property type="entry name" value="SKP1/BTB/POZ_sf"/>
</dbReference>
<accession>A0A9D4USB1</accession>
<reference evidence="5" key="1">
    <citation type="submission" date="2021-01" db="EMBL/GenBank/DDBJ databases">
        <title>Adiantum capillus-veneris genome.</title>
        <authorList>
            <person name="Fang Y."/>
            <person name="Liao Q."/>
        </authorList>
    </citation>
    <scope>NUCLEOTIDE SEQUENCE</scope>
    <source>
        <strain evidence="5">H3</strain>
        <tissue evidence="5">Leaf</tissue>
    </source>
</reference>
<feature type="domain" description="BTB" evidence="4">
    <location>
        <begin position="114"/>
        <end position="183"/>
    </location>
</feature>
<dbReference type="PROSITE" id="PS50097">
    <property type="entry name" value="BTB"/>
    <property type="match status" value="1"/>
</dbReference>
<dbReference type="PANTHER" id="PTHR47274">
    <property type="entry name" value="BTB/POZ DOMAIN CONTAINING PROTEIN, EXPRESSED-RELATED"/>
    <property type="match status" value="1"/>
</dbReference>
<organism evidence="5 6">
    <name type="scientific">Adiantum capillus-veneris</name>
    <name type="common">Maidenhair fern</name>
    <dbReference type="NCBI Taxonomy" id="13818"/>
    <lineage>
        <taxon>Eukaryota</taxon>
        <taxon>Viridiplantae</taxon>
        <taxon>Streptophyta</taxon>
        <taxon>Embryophyta</taxon>
        <taxon>Tracheophyta</taxon>
        <taxon>Polypodiopsida</taxon>
        <taxon>Polypodiidae</taxon>
        <taxon>Polypodiales</taxon>
        <taxon>Pteridineae</taxon>
        <taxon>Pteridaceae</taxon>
        <taxon>Vittarioideae</taxon>
        <taxon>Adiantum</taxon>
    </lineage>
</organism>
<feature type="region of interest" description="Disordered" evidence="3">
    <location>
        <begin position="50"/>
        <end position="69"/>
    </location>
</feature>
<proteinExistence type="predicted"/>
<dbReference type="SMART" id="SM00225">
    <property type="entry name" value="BTB"/>
    <property type="match status" value="1"/>
</dbReference>
<evidence type="ECO:0000313" key="5">
    <source>
        <dbReference type="EMBL" id="KAI5072612.1"/>
    </source>
</evidence>
<dbReference type="Proteomes" id="UP000886520">
    <property type="component" value="Chromosome 12"/>
</dbReference>
<dbReference type="AlphaFoldDB" id="A0A9D4USB1"/>
<dbReference type="InterPro" id="IPR044784">
    <property type="entry name" value="At1g01640-like"/>
</dbReference>
<dbReference type="Pfam" id="PF00651">
    <property type="entry name" value="BTB"/>
    <property type="match status" value="1"/>
</dbReference>
<name>A0A9D4USB1_ADICA</name>
<dbReference type="SUPFAM" id="SSF54695">
    <property type="entry name" value="POZ domain"/>
    <property type="match status" value="1"/>
</dbReference>
<evidence type="ECO:0000256" key="1">
    <source>
        <dbReference type="ARBA" id="ARBA00002668"/>
    </source>
</evidence>
<evidence type="ECO:0000259" key="4">
    <source>
        <dbReference type="PROSITE" id="PS50097"/>
    </source>
</evidence>
<comment type="caution">
    <text evidence="5">The sequence shown here is derived from an EMBL/GenBank/DDBJ whole genome shotgun (WGS) entry which is preliminary data.</text>
</comment>
<comment type="pathway">
    <text evidence="2">Protein modification; protein ubiquitination.</text>
</comment>
<keyword evidence="6" id="KW-1185">Reference proteome</keyword>
<gene>
    <name evidence="5" type="ORF">GOP47_0012718</name>
</gene>
<evidence type="ECO:0000256" key="3">
    <source>
        <dbReference type="SAM" id="MobiDB-lite"/>
    </source>
</evidence>
<dbReference type="EMBL" id="JABFUD020000012">
    <property type="protein sequence ID" value="KAI5072612.1"/>
    <property type="molecule type" value="Genomic_DNA"/>
</dbReference>
<sequence>MDCCLCDQSPHFFRPRNSICMSCFEGAKEILEFASRLDLEEEAEVEAKIAASQPDSLKNDKKSTSKTFTKPIQGKGLADAIKHIKQLEQAVGTASKQISYLGALGEAFTEGFHADLELATDDGLSIQVHKVIMATRSSVFRTMLEMDSYKEAKNSRVRIPDISHVELKHLVEFMYTGQLRLEALQDHSPGLMFSADKYDVPLLIEICEAYLIDTMNPKNALEVLEVATRLSSATALKDAAMSTIVHNSESILFSREYEDFAMKNPLLAVRVSQSVMQQLKSRLFLKPASAQ</sequence>
<dbReference type="InterPro" id="IPR000210">
    <property type="entry name" value="BTB/POZ_dom"/>
</dbReference>
<dbReference type="Gene3D" id="3.30.710.10">
    <property type="entry name" value="Potassium Channel Kv1.1, Chain A"/>
    <property type="match status" value="1"/>
</dbReference>
<dbReference type="Gene3D" id="1.25.40.420">
    <property type="match status" value="1"/>
</dbReference>
<dbReference type="CDD" id="cd18186">
    <property type="entry name" value="BTB_POZ_ZBTB_KLHL-like"/>
    <property type="match status" value="1"/>
</dbReference>
<protein>
    <recommendedName>
        <fullName evidence="4">BTB domain-containing protein</fullName>
    </recommendedName>
</protein>
<evidence type="ECO:0000313" key="6">
    <source>
        <dbReference type="Proteomes" id="UP000886520"/>
    </source>
</evidence>
<dbReference type="OrthoDB" id="6359943at2759"/>
<dbReference type="PANTHER" id="PTHR47274:SF1">
    <property type="entry name" value="BTB_POZ DOMAIN CONTAINING PROTEIN, EXPRESSED"/>
    <property type="match status" value="1"/>
</dbReference>
<evidence type="ECO:0000256" key="2">
    <source>
        <dbReference type="ARBA" id="ARBA00004906"/>
    </source>
</evidence>
<comment type="function">
    <text evidence="1">May act as a substrate-specific adapter of an E3 ubiquitin-protein ligase complex (CUL3-RBX1-BTB) which mediates the ubiquitination and subsequent proteasomal degradation of target proteins.</text>
</comment>